<dbReference type="EMBL" id="MHUV01000004">
    <property type="protein sequence ID" value="OHA82746.1"/>
    <property type="molecule type" value="Genomic_DNA"/>
</dbReference>
<dbReference type="Proteomes" id="UP000178817">
    <property type="component" value="Unassembled WGS sequence"/>
</dbReference>
<reference evidence="1 2" key="1">
    <citation type="journal article" date="2016" name="Nat. Commun.">
        <title>Thousands of microbial genomes shed light on interconnected biogeochemical processes in an aquifer system.</title>
        <authorList>
            <person name="Anantharaman K."/>
            <person name="Brown C.T."/>
            <person name="Hug L.A."/>
            <person name="Sharon I."/>
            <person name="Castelle C.J."/>
            <person name="Probst A.J."/>
            <person name="Thomas B.C."/>
            <person name="Singh A."/>
            <person name="Wilkins M.J."/>
            <person name="Karaoz U."/>
            <person name="Brodie E.L."/>
            <person name="Williams K.H."/>
            <person name="Hubbard S.S."/>
            <person name="Banfield J.F."/>
        </authorList>
    </citation>
    <scope>NUCLEOTIDE SEQUENCE [LARGE SCALE GENOMIC DNA]</scope>
</reference>
<gene>
    <name evidence="1" type="ORF">A3B07_01350</name>
</gene>
<accession>A0A1G2SCI3</accession>
<evidence type="ECO:0000313" key="2">
    <source>
        <dbReference type="Proteomes" id="UP000178817"/>
    </source>
</evidence>
<dbReference type="AlphaFoldDB" id="A0A1G2SCI3"/>
<dbReference type="InterPro" id="IPR025683">
    <property type="entry name" value="Protein_beta"/>
</dbReference>
<evidence type="ECO:0000313" key="1">
    <source>
        <dbReference type="EMBL" id="OHA82746.1"/>
    </source>
</evidence>
<protein>
    <recommendedName>
        <fullName evidence="3">Beta protein</fullName>
    </recommendedName>
</protein>
<comment type="caution">
    <text evidence="1">The sequence shown here is derived from an EMBL/GenBank/DDBJ whole genome shotgun (WGS) entry which is preliminary data.</text>
</comment>
<dbReference type="STRING" id="1802726.A3B07_01350"/>
<name>A0A1G2SCI3_9BACT</name>
<sequence>MKNGINNMFNSKHYVPMLKWKRAEQGALEVLTSENKKYITPVIQFVMPKQKPQDTLEDVVARFKKQLTQIPDRIIEVWGNEPIFIDFSLLFTTELKVESIKSILISGHQKHTIFIPIIHLNDEKEIKDAVCSTVKETKSGLCLRLICTDLLDLPKLNNDIKEFISGYKLKEEDVDLLVDVKELGDDKEKYKRYFNLSQEIINLSKWRTYIFSGGAFPENLSMCKIDEENLIPRLEWKNWKEQYADVKVIRKPAFSDYTIQYPIYKDASQFFHPTSSIKYSLDEEWLVMKGKKQKFELYLASAAELIKDSRYYGENFSFGDKFINDKAKHFPVYIKKPAVKGTGSTETWLKAGINHHMTLVATQIAKLS</sequence>
<organism evidence="1 2">
    <name type="scientific">Candidatus Yonathbacteria bacterium RIFCSPLOWO2_01_FULL_43_27</name>
    <dbReference type="NCBI Taxonomy" id="1802726"/>
    <lineage>
        <taxon>Bacteria</taxon>
        <taxon>Candidatus Yonathiibacteriota</taxon>
    </lineage>
</organism>
<dbReference type="Pfam" id="PF14350">
    <property type="entry name" value="Beta_protein"/>
    <property type="match status" value="1"/>
</dbReference>
<proteinExistence type="predicted"/>
<evidence type="ECO:0008006" key="3">
    <source>
        <dbReference type="Google" id="ProtNLM"/>
    </source>
</evidence>